<accession>A0A6N9T4A8</accession>
<organism evidence="1 2">
    <name type="scientific">Jiella pacifica</name>
    <dbReference type="NCBI Taxonomy" id="2696469"/>
    <lineage>
        <taxon>Bacteria</taxon>
        <taxon>Pseudomonadati</taxon>
        <taxon>Pseudomonadota</taxon>
        <taxon>Alphaproteobacteria</taxon>
        <taxon>Hyphomicrobiales</taxon>
        <taxon>Aurantimonadaceae</taxon>
        <taxon>Jiella</taxon>
    </lineage>
</organism>
<keyword evidence="2" id="KW-1185">Reference proteome</keyword>
<protein>
    <submittedName>
        <fullName evidence="1">Toxin</fullName>
    </submittedName>
</protein>
<proteinExistence type="predicted"/>
<comment type="caution">
    <text evidence="1">The sequence shown here is derived from an EMBL/GenBank/DDBJ whole genome shotgun (WGS) entry which is preliminary data.</text>
</comment>
<sequence>MDIDWSEEKNEILKTRYGFGFERAVIALSAGGLIQVSEHPNRARYGHQKQFFLWIDDYVWVVPFVETSQGVFLKTMFPSRKATKRSRGTRI</sequence>
<dbReference type="EMBL" id="JAAAMG010000015">
    <property type="protein sequence ID" value="NDW06207.1"/>
    <property type="molecule type" value="Genomic_DNA"/>
</dbReference>
<dbReference type="Proteomes" id="UP000469011">
    <property type="component" value="Unassembled WGS sequence"/>
</dbReference>
<reference evidence="1 2" key="1">
    <citation type="submission" date="2020-01" db="EMBL/GenBank/DDBJ databases">
        <title>Jiella pacifica sp. nov.</title>
        <authorList>
            <person name="Xue Z."/>
            <person name="Zhu S."/>
            <person name="Chen J."/>
            <person name="Yang J."/>
        </authorList>
    </citation>
    <scope>NUCLEOTIDE SEQUENCE [LARGE SCALE GENOMIC DNA]</scope>
    <source>
        <strain evidence="1 2">40Bstr34</strain>
    </source>
</reference>
<name>A0A6N9T4A8_9HYPH</name>
<dbReference type="RefSeq" id="WP_163464746.1">
    <property type="nucleotide sequence ID" value="NZ_JAAAMG010000015.1"/>
</dbReference>
<dbReference type="AlphaFoldDB" id="A0A6N9T4A8"/>
<evidence type="ECO:0000313" key="1">
    <source>
        <dbReference type="EMBL" id="NDW06207.1"/>
    </source>
</evidence>
<gene>
    <name evidence="1" type="ORF">GTK09_17440</name>
</gene>
<evidence type="ECO:0000313" key="2">
    <source>
        <dbReference type="Proteomes" id="UP000469011"/>
    </source>
</evidence>